<feature type="domain" description="Integrase catalytic" evidence="1">
    <location>
        <begin position="100"/>
        <end position="173"/>
    </location>
</feature>
<evidence type="ECO:0000313" key="2">
    <source>
        <dbReference type="EMBL" id="SET31947.1"/>
    </source>
</evidence>
<dbReference type="AlphaFoldDB" id="A0A1I0DI90"/>
<evidence type="ECO:0000313" key="3">
    <source>
        <dbReference type="Proteomes" id="UP000242642"/>
    </source>
</evidence>
<proteinExistence type="predicted"/>
<dbReference type="EMBL" id="FOHV01000016">
    <property type="protein sequence ID" value="SET31947.1"/>
    <property type="molecule type" value="Genomic_DNA"/>
</dbReference>
<dbReference type="GO" id="GO:0015074">
    <property type="term" value="P:DNA integration"/>
    <property type="evidence" value="ECO:0007669"/>
    <property type="project" value="InterPro"/>
</dbReference>
<gene>
    <name evidence="2" type="ORF">SAMN02583745_02000</name>
</gene>
<dbReference type="InterPro" id="IPR036397">
    <property type="entry name" value="RNaseH_sf"/>
</dbReference>
<dbReference type="InterPro" id="IPR001584">
    <property type="entry name" value="Integrase_cat-core"/>
</dbReference>
<name>A0A1I0DI90_9GAMM</name>
<dbReference type="Gene3D" id="3.30.420.10">
    <property type="entry name" value="Ribonuclease H-like superfamily/Ribonuclease H"/>
    <property type="match status" value="1"/>
</dbReference>
<evidence type="ECO:0000259" key="1">
    <source>
        <dbReference type="PROSITE" id="PS50994"/>
    </source>
</evidence>
<keyword evidence="3" id="KW-1185">Reference proteome</keyword>
<dbReference type="GO" id="GO:0003676">
    <property type="term" value="F:nucleic acid binding"/>
    <property type="evidence" value="ECO:0007669"/>
    <property type="project" value="InterPro"/>
</dbReference>
<dbReference type="PANTHER" id="PTHR47515">
    <property type="entry name" value="LOW CALCIUM RESPONSE LOCUS PROTEIN T"/>
    <property type="match status" value="1"/>
</dbReference>
<dbReference type="PROSITE" id="PS50994">
    <property type="entry name" value="INTEGRASE"/>
    <property type="match status" value="1"/>
</dbReference>
<dbReference type="InterPro" id="IPR012337">
    <property type="entry name" value="RNaseH-like_sf"/>
</dbReference>
<protein>
    <submittedName>
        <fullName evidence="2">Integrase core domain-containing protein</fullName>
    </submittedName>
</protein>
<dbReference type="OrthoDB" id="9774685at2"/>
<dbReference type="Pfam" id="PF00665">
    <property type="entry name" value="rve"/>
    <property type="match status" value="1"/>
</dbReference>
<sequence>MKQLGISIRLACEIFGISQTCYSYTTKLSDENAQIADELVELIENYKQWGFKLCFDYLRNVKGKKWNHKCVYRIYCELKLDLRIKPRKRLKRDTPKELKSPEQPNIVWSMDFMSNALSRRKAIRAFNVIDDFNREGLCLDIDLSFSSSRVIDSLQRIIEWRGKPQTLRCDNGL</sequence>
<reference evidence="3" key="1">
    <citation type="submission" date="2016-10" db="EMBL/GenBank/DDBJ databases">
        <authorList>
            <person name="Varghese N."/>
            <person name="Submissions S."/>
        </authorList>
    </citation>
    <scope>NUCLEOTIDE SEQUENCE [LARGE SCALE GENOMIC DNA]</scope>
    <source>
        <strain evidence="3">DSM 18579</strain>
    </source>
</reference>
<organism evidence="2 3">
    <name type="scientific">Thorsellia anophelis DSM 18579</name>
    <dbReference type="NCBI Taxonomy" id="1123402"/>
    <lineage>
        <taxon>Bacteria</taxon>
        <taxon>Pseudomonadati</taxon>
        <taxon>Pseudomonadota</taxon>
        <taxon>Gammaproteobacteria</taxon>
        <taxon>Enterobacterales</taxon>
        <taxon>Thorselliaceae</taxon>
        <taxon>Thorsellia</taxon>
    </lineage>
</organism>
<accession>A0A1I0DI90</accession>
<dbReference type="PANTHER" id="PTHR47515:SF2">
    <property type="entry name" value="INTEGRASE CORE DOMAIN PROTEIN"/>
    <property type="match status" value="1"/>
</dbReference>
<dbReference type="SUPFAM" id="SSF53098">
    <property type="entry name" value="Ribonuclease H-like"/>
    <property type="match status" value="1"/>
</dbReference>
<dbReference type="Proteomes" id="UP000242642">
    <property type="component" value="Unassembled WGS sequence"/>
</dbReference>